<gene>
    <name evidence="1" type="ORF">MLD38_000582</name>
</gene>
<comment type="caution">
    <text evidence="1">The sequence shown here is derived from an EMBL/GenBank/DDBJ whole genome shotgun (WGS) entry which is preliminary data.</text>
</comment>
<evidence type="ECO:0000313" key="1">
    <source>
        <dbReference type="EMBL" id="KAI4388235.1"/>
    </source>
</evidence>
<keyword evidence="2" id="KW-1185">Reference proteome</keyword>
<dbReference type="Proteomes" id="UP001057402">
    <property type="component" value="Chromosome 1"/>
</dbReference>
<name>A0ACB9SBF5_9MYRT</name>
<reference evidence="2" key="1">
    <citation type="journal article" date="2023" name="Front. Plant Sci.">
        <title>Chromosomal-level genome assembly of Melastoma candidum provides insights into trichome evolution.</title>
        <authorList>
            <person name="Zhong Y."/>
            <person name="Wu W."/>
            <person name="Sun C."/>
            <person name="Zou P."/>
            <person name="Liu Y."/>
            <person name="Dai S."/>
            <person name="Zhou R."/>
        </authorList>
    </citation>
    <scope>NUCLEOTIDE SEQUENCE [LARGE SCALE GENOMIC DNA]</scope>
</reference>
<organism evidence="1 2">
    <name type="scientific">Melastoma candidum</name>
    <dbReference type="NCBI Taxonomy" id="119954"/>
    <lineage>
        <taxon>Eukaryota</taxon>
        <taxon>Viridiplantae</taxon>
        <taxon>Streptophyta</taxon>
        <taxon>Embryophyta</taxon>
        <taxon>Tracheophyta</taxon>
        <taxon>Spermatophyta</taxon>
        <taxon>Magnoliopsida</taxon>
        <taxon>eudicotyledons</taxon>
        <taxon>Gunneridae</taxon>
        <taxon>Pentapetalae</taxon>
        <taxon>rosids</taxon>
        <taxon>malvids</taxon>
        <taxon>Myrtales</taxon>
        <taxon>Melastomataceae</taxon>
        <taxon>Melastomatoideae</taxon>
        <taxon>Melastomateae</taxon>
        <taxon>Melastoma</taxon>
    </lineage>
</organism>
<accession>A0ACB9SBF5</accession>
<evidence type="ECO:0000313" key="2">
    <source>
        <dbReference type="Proteomes" id="UP001057402"/>
    </source>
</evidence>
<dbReference type="EMBL" id="CM042880">
    <property type="protein sequence ID" value="KAI4388235.1"/>
    <property type="molecule type" value="Genomic_DNA"/>
</dbReference>
<proteinExistence type="predicted"/>
<protein>
    <submittedName>
        <fullName evidence="1">Uncharacterized protein</fullName>
    </submittedName>
</protein>
<sequence length="160" mass="17841">METSLVTILLSILIFPVLVIAWSTLNWVWIRPRKLERILRLQGLSGNPYRFLSGDLRDSSLMLRQAQSRPSSVSDDLKTLVHPFLNQLIKTHGKNSFMWLGTIPRVRIWNVLQVKHPAGGDAGEVKDTREILKCTTAFRSNWAADGAGATAEGGVGPHEL</sequence>